<dbReference type="PANTHER" id="PTHR10083:SF328">
    <property type="entry name" value="TISSUE FACTOR PATHWAY INHIBITOR"/>
    <property type="match status" value="1"/>
</dbReference>
<sequence length="224" mass="25858">MPFRFLAGFLLITAIAAQENLSNARCNHYPDRGSCEEIFQIKWYYDRYGHRCREFFYGGCDGNDNRFDSKEECSRSCQPLPDQNEASLRCSQPFDAGDGSGDFERWYFDAHQGRCVCISWSGSGGNSNLYYSYPHCMSICGAFAKENAHQRARPRHPAEEGQAAINRQTYADRSGQRLLFQPYHQQNHLSEHSPIQFNYHGSRSIRHLRKQTKSSDAFRPVKFV</sequence>
<dbReference type="GO" id="GO:0005615">
    <property type="term" value="C:extracellular space"/>
    <property type="evidence" value="ECO:0007669"/>
    <property type="project" value="TreeGrafter"/>
</dbReference>
<dbReference type="PROSITE" id="PS00280">
    <property type="entry name" value="BPTI_KUNITZ_1"/>
    <property type="match status" value="1"/>
</dbReference>
<feature type="chain" id="PRO_5036675907" evidence="4">
    <location>
        <begin position="18"/>
        <end position="224"/>
    </location>
</feature>
<organism evidence="6 7">
    <name type="scientific">Plectus sambesii</name>
    <dbReference type="NCBI Taxonomy" id="2011161"/>
    <lineage>
        <taxon>Eukaryota</taxon>
        <taxon>Metazoa</taxon>
        <taxon>Ecdysozoa</taxon>
        <taxon>Nematoda</taxon>
        <taxon>Chromadorea</taxon>
        <taxon>Plectida</taxon>
        <taxon>Plectina</taxon>
        <taxon>Plectoidea</taxon>
        <taxon>Plectidae</taxon>
        <taxon>Plectus</taxon>
    </lineage>
</organism>
<feature type="signal peptide" evidence="4">
    <location>
        <begin position="1"/>
        <end position="17"/>
    </location>
</feature>
<evidence type="ECO:0000313" key="6">
    <source>
        <dbReference type="Proteomes" id="UP000887566"/>
    </source>
</evidence>
<dbReference type="AlphaFoldDB" id="A0A914VSP4"/>
<keyword evidence="4" id="KW-0732">Signal</keyword>
<dbReference type="PROSITE" id="PS50279">
    <property type="entry name" value="BPTI_KUNITZ_2"/>
    <property type="match status" value="2"/>
</dbReference>
<dbReference type="InterPro" id="IPR036880">
    <property type="entry name" value="Kunitz_BPTI_sf"/>
</dbReference>
<dbReference type="Gene3D" id="4.10.410.10">
    <property type="entry name" value="Pancreatic trypsin inhibitor Kunitz domain"/>
    <property type="match status" value="2"/>
</dbReference>
<keyword evidence="2" id="KW-0722">Serine protease inhibitor</keyword>
<feature type="domain" description="BPTI/Kunitz inhibitor" evidence="5">
    <location>
        <begin position="90"/>
        <end position="140"/>
    </location>
</feature>
<reference evidence="7" key="1">
    <citation type="submission" date="2022-11" db="UniProtKB">
        <authorList>
            <consortium name="WormBaseParasite"/>
        </authorList>
    </citation>
    <scope>IDENTIFICATION</scope>
</reference>
<keyword evidence="3" id="KW-1015">Disulfide bond</keyword>
<dbReference type="Pfam" id="PF00014">
    <property type="entry name" value="Kunitz_BPTI"/>
    <property type="match status" value="2"/>
</dbReference>
<dbReference type="InterPro" id="IPR050098">
    <property type="entry name" value="TFPI/VKTCI-like"/>
</dbReference>
<dbReference type="PANTHER" id="PTHR10083">
    <property type="entry name" value="KUNITZ-TYPE PROTEASE INHIBITOR-RELATED"/>
    <property type="match status" value="1"/>
</dbReference>
<dbReference type="WBParaSite" id="PSAMB.scaffold241size62317.g3639.t1">
    <property type="protein sequence ID" value="PSAMB.scaffold241size62317.g3639.t1"/>
    <property type="gene ID" value="PSAMB.scaffold241size62317.g3639"/>
</dbReference>
<dbReference type="CDD" id="cd22593">
    <property type="entry name" value="Kunitz_conkunitzin"/>
    <property type="match status" value="1"/>
</dbReference>
<evidence type="ECO:0000313" key="7">
    <source>
        <dbReference type="WBParaSite" id="PSAMB.scaffold241size62317.g3639.t1"/>
    </source>
</evidence>
<dbReference type="GO" id="GO:0004867">
    <property type="term" value="F:serine-type endopeptidase inhibitor activity"/>
    <property type="evidence" value="ECO:0007669"/>
    <property type="project" value="UniProtKB-KW"/>
</dbReference>
<dbReference type="SMART" id="SM00131">
    <property type="entry name" value="KU"/>
    <property type="match status" value="2"/>
</dbReference>
<name>A0A914VSP4_9BILA</name>
<dbReference type="InterPro" id="IPR020901">
    <property type="entry name" value="Prtase_inh_Kunz-CS"/>
</dbReference>
<dbReference type="InterPro" id="IPR002223">
    <property type="entry name" value="Kunitz_BPTI"/>
</dbReference>
<feature type="domain" description="BPTI/Kunitz inhibitor" evidence="5">
    <location>
        <begin position="26"/>
        <end position="77"/>
    </location>
</feature>
<dbReference type="SUPFAM" id="SSF57362">
    <property type="entry name" value="BPTI-like"/>
    <property type="match status" value="2"/>
</dbReference>
<protein>
    <submittedName>
        <fullName evidence="7">BPTI/Kunitz inhibitor domain-containing protein</fullName>
    </submittedName>
</protein>
<evidence type="ECO:0000256" key="2">
    <source>
        <dbReference type="ARBA" id="ARBA00022900"/>
    </source>
</evidence>
<evidence type="ECO:0000256" key="1">
    <source>
        <dbReference type="ARBA" id="ARBA00022690"/>
    </source>
</evidence>
<dbReference type="PRINTS" id="PR00759">
    <property type="entry name" value="BASICPTASE"/>
</dbReference>
<keyword evidence="6" id="KW-1185">Reference proteome</keyword>
<evidence type="ECO:0000259" key="5">
    <source>
        <dbReference type="PROSITE" id="PS50279"/>
    </source>
</evidence>
<proteinExistence type="predicted"/>
<evidence type="ECO:0000256" key="4">
    <source>
        <dbReference type="SAM" id="SignalP"/>
    </source>
</evidence>
<dbReference type="Proteomes" id="UP000887566">
    <property type="component" value="Unplaced"/>
</dbReference>
<evidence type="ECO:0000256" key="3">
    <source>
        <dbReference type="ARBA" id="ARBA00023157"/>
    </source>
</evidence>
<keyword evidence="1" id="KW-0646">Protease inhibitor</keyword>
<accession>A0A914VSP4</accession>
<dbReference type="FunFam" id="4.10.410.10:FF:000020">
    <property type="entry name" value="Collagen, type VI, alpha 3"/>
    <property type="match status" value="1"/>
</dbReference>